<gene>
    <name evidence="1" type="ORF">OUZ56_024744</name>
</gene>
<comment type="caution">
    <text evidence="1">The sequence shown here is derived from an EMBL/GenBank/DDBJ whole genome shotgun (WGS) entry which is preliminary data.</text>
</comment>
<proteinExistence type="predicted"/>
<organism evidence="1 2">
    <name type="scientific">Daphnia magna</name>
    <dbReference type="NCBI Taxonomy" id="35525"/>
    <lineage>
        <taxon>Eukaryota</taxon>
        <taxon>Metazoa</taxon>
        <taxon>Ecdysozoa</taxon>
        <taxon>Arthropoda</taxon>
        <taxon>Crustacea</taxon>
        <taxon>Branchiopoda</taxon>
        <taxon>Diplostraca</taxon>
        <taxon>Cladocera</taxon>
        <taxon>Anomopoda</taxon>
        <taxon>Daphniidae</taxon>
        <taxon>Daphnia</taxon>
    </lineage>
</organism>
<evidence type="ECO:0000313" key="1">
    <source>
        <dbReference type="EMBL" id="KAK4012505.1"/>
    </source>
</evidence>
<dbReference type="EMBL" id="JAOYFB010000004">
    <property type="protein sequence ID" value="KAK4012505.1"/>
    <property type="molecule type" value="Genomic_DNA"/>
</dbReference>
<name>A0ABQ9ZIW5_9CRUS</name>
<evidence type="ECO:0000313" key="2">
    <source>
        <dbReference type="Proteomes" id="UP001234178"/>
    </source>
</evidence>
<dbReference type="Proteomes" id="UP001234178">
    <property type="component" value="Unassembled WGS sequence"/>
</dbReference>
<reference evidence="1 2" key="1">
    <citation type="journal article" date="2023" name="Nucleic Acids Res.">
        <title>The hologenome of Daphnia magna reveals possible DNA methylation and microbiome-mediated evolution of the host genome.</title>
        <authorList>
            <person name="Chaturvedi A."/>
            <person name="Li X."/>
            <person name="Dhandapani V."/>
            <person name="Marshall H."/>
            <person name="Kissane S."/>
            <person name="Cuenca-Cambronero M."/>
            <person name="Asole G."/>
            <person name="Calvet F."/>
            <person name="Ruiz-Romero M."/>
            <person name="Marangio P."/>
            <person name="Guigo R."/>
            <person name="Rago D."/>
            <person name="Mirbahai L."/>
            <person name="Eastwood N."/>
            <person name="Colbourne J.K."/>
            <person name="Zhou J."/>
            <person name="Mallon E."/>
            <person name="Orsini L."/>
        </authorList>
    </citation>
    <scope>NUCLEOTIDE SEQUENCE [LARGE SCALE GENOMIC DNA]</scope>
    <source>
        <strain evidence="1">LRV0_1</strain>
    </source>
</reference>
<keyword evidence="2" id="KW-1185">Reference proteome</keyword>
<protein>
    <submittedName>
        <fullName evidence="1">Uncharacterized protein</fullName>
    </submittedName>
</protein>
<accession>A0ABQ9ZIW5</accession>
<sequence length="219" mass="23672">MPHECQFLYFVNIACLRCTSEKFSVNCQIILCFYLRRLVRRLARRLVRRLARLARRLVRRLARRLVPCPSSCPSSVALPVASSTALPVVSFVALPVESSTALPVVFSAAQPSLRPSPSLRLVTRAVFTSPVAAPSSPRGRPVTASLLGSGSAVLPNGLYAMGGTVAQAVWLKVDRRGNAPVGTSPLSMWWWLPGKLGGIEPLTSGTLVKCFAAEPTITY</sequence>